<name>A0A2A2JJ76_9BILA</name>
<feature type="region of interest" description="Disordered" evidence="1">
    <location>
        <begin position="1"/>
        <end position="25"/>
    </location>
</feature>
<evidence type="ECO:0000256" key="1">
    <source>
        <dbReference type="SAM" id="MobiDB-lite"/>
    </source>
</evidence>
<dbReference type="AlphaFoldDB" id="A0A2A2JJ76"/>
<feature type="compositionally biased region" description="Low complexity" evidence="1">
    <location>
        <begin position="60"/>
        <end position="73"/>
    </location>
</feature>
<dbReference type="Proteomes" id="UP000218231">
    <property type="component" value="Unassembled WGS sequence"/>
</dbReference>
<feature type="region of interest" description="Disordered" evidence="1">
    <location>
        <begin position="41"/>
        <end position="81"/>
    </location>
</feature>
<reference evidence="2 3" key="1">
    <citation type="journal article" date="2017" name="Curr. Biol.">
        <title>Genome architecture and evolution of a unichromosomal asexual nematode.</title>
        <authorList>
            <person name="Fradin H."/>
            <person name="Zegar C."/>
            <person name="Gutwein M."/>
            <person name="Lucas J."/>
            <person name="Kovtun M."/>
            <person name="Corcoran D."/>
            <person name="Baugh L.R."/>
            <person name="Kiontke K."/>
            <person name="Gunsalus K."/>
            <person name="Fitch D.H."/>
            <person name="Piano F."/>
        </authorList>
    </citation>
    <scope>NUCLEOTIDE SEQUENCE [LARGE SCALE GENOMIC DNA]</scope>
    <source>
        <strain evidence="2">PF1309</strain>
    </source>
</reference>
<organism evidence="2 3">
    <name type="scientific">Diploscapter pachys</name>
    <dbReference type="NCBI Taxonomy" id="2018661"/>
    <lineage>
        <taxon>Eukaryota</taxon>
        <taxon>Metazoa</taxon>
        <taxon>Ecdysozoa</taxon>
        <taxon>Nematoda</taxon>
        <taxon>Chromadorea</taxon>
        <taxon>Rhabditida</taxon>
        <taxon>Rhabditina</taxon>
        <taxon>Rhabditomorpha</taxon>
        <taxon>Rhabditoidea</taxon>
        <taxon>Rhabditidae</taxon>
        <taxon>Diploscapter</taxon>
    </lineage>
</organism>
<comment type="caution">
    <text evidence="2">The sequence shown here is derived from an EMBL/GenBank/DDBJ whole genome shotgun (WGS) entry which is preliminary data.</text>
</comment>
<proteinExistence type="predicted"/>
<protein>
    <submittedName>
        <fullName evidence="2">Uncharacterized protein</fullName>
    </submittedName>
</protein>
<dbReference type="OrthoDB" id="5873490at2759"/>
<accession>A0A2A2JJ76</accession>
<keyword evidence="3" id="KW-1185">Reference proteome</keyword>
<evidence type="ECO:0000313" key="3">
    <source>
        <dbReference type="Proteomes" id="UP000218231"/>
    </source>
</evidence>
<sequence>MSANLVPPKVIVNTPRPQHEDEKETNAEFNGVISITLSNFVNRPKSPVPNGGIIKKRSPRSSPCHSPRPQRSPRTPKKEIK</sequence>
<dbReference type="EMBL" id="LIAE01010401">
    <property type="protein sequence ID" value="PAV61725.1"/>
    <property type="molecule type" value="Genomic_DNA"/>
</dbReference>
<evidence type="ECO:0000313" key="2">
    <source>
        <dbReference type="EMBL" id="PAV61725.1"/>
    </source>
</evidence>
<gene>
    <name evidence="2" type="ORF">WR25_11146</name>
</gene>